<reference evidence="2" key="1">
    <citation type="journal article" date="2022" name="bioRxiv">
        <title>Sequencing and chromosome-scale assembly of the giantPleurodeles waltlgenome.</title>
        <authorList>
            <person name="Brown T."/>
            <person name="Elewa A."/>
            <person name="Iarovenko S."/>
            <person name="Subramanian E."/>
            <person name="Araus A.J."/>
            <person name="Petzold A."/>
            <person name="Susuki M."/>
            <person name="Suzuki K.-i.T."/>
            <person name="Hayashi T."/>
            <person name="Toyoda A."/>
            <person name="Oliveira C."/>
            <person name="Osipova E."/>
            <person name="Leigh N.D."/>
            <person name="Simon A."/>
            <person name="Yun M.H."/>
        </authorList>
    </citation>
    <scope>NUCLEOTIDE SEQUENCE</scope>
    <source>
        <strain evidence="2">20211129_DDA</strain>
        <tissue evidence="2">Liver</tissue>
    </source>
</reference>
<accession>A0AAV7NTV5</accession>
<evidence type="ECO:0000256" key="1">
    <source>
        <dbReference type="SAM" id="MobiDB-lite"/>
    </source>
</evidence>
<name>A0AAV7NTV5_PLEWA</name>
<proteinExistence type="predicted"/>
<evidence type="ECO:0000313" key="3">
    <source>
        <dbReference type="Proteomes" id="UP001066276"/>
    </source>
</evidence>
<protein>
    <submittedName>
        <fullName evidence="2">Uncharacterized protein</fullName>
    </submittedName>
</protein>
<organism evidence="2 3">
    <name type="scientific">Pleurodeles waltl</name>
    <name type="common">Iberian ribbed newt</name>
    <dbReference type="NCBI Taxonomy" id="8319"/>
    <lineage>
        <taxon>Eukaryota</taxon>
        <taxon>Metazoa</taxon>
        <taxon>Chordata</taxon>
        <taxon>Craniata</taxon>
        <taxon>Vertebrata</taxon>
        <taxon>Euteleostomi</taxon>
        <taxon>Amphibia</taxon>
        <taxon>Batrachia</taxon>
        <taxon>Caudata</taxon>
        <taxon>Salamandroidea</taxon>
        <taxon>Salamandridae</taxon>
        <taxon>Pleurodelinae</taxon>
        <taxon>Pleurodeles</taxon>
    </lineage>
</organism>
<feature type="compositionally biased region" description="Basic residues" evidence="1">
    <location>
        <begin position="85"/>
        <end position="96"/>
    </location>
</feature>
<dbReference type="EMBL" id="JANPWB010000012">
    <property type="protein sequence ID" value="KAJ1119505.1"/>
    <property type="molecule type" value="Genomic_DNA"/>
</dbReference>
<sequence>MWKRPGRGTDDDLTFWELLLDYTERLHAVERPGCWGVRLGCRAREEVLEHSNTTQPRILHHGLGLNGDPAKPTRIPSDHGTGSHAMHRGRPLKSNT</sequence>
<evidence type="ECO:0000313" key="2">
    <source>
        <dbReference type="EMBL" id="KAJ1119505.1"/>
    </source>
</evidence>
<feature type="region of interest" description="Disordered" evidence="1">
    <location>
        <begin position="52"/>
        <end position="96"/>
    </location>
</feature>
<keyword evidence="3" id="KW-1185">Reference proteome</keyword>
<dbReference type="Proteomes" id="UP001066276">
    <property type="component" value="Chromosome 8"/>
</dbReference>
<gene>
    <name evidence="2" type="ORF">NDU88_007690</name>
</gene>
<dbReference type="AlphaFoldDB" id="A0AAV7NTV5"/>
<comment type="caution">
    <text evidence="2">The sequence shown here is derived from an EMBL/GenBank/DDBJ whole genome shotgun (WGS) entry which is preliminary data.</text>
</comment>